<evidence type="ECO:0000313" key="9">
    <source>
        <dbReference type="Proteomes" id="UP000800035"/>
    </source>
</evidence>
<accession>A0A6A5TH30</accession>
<evidence type="ECO:0000256" key="1">
    <source>
        <dbReference type="ARBA" id="ARBA00004173"/>
    </source>
</evidence>
<comment type="subcellular location">
    <subcellularLocation>
        <location evidence="1">Mitochondrion</location>
    </subcellularLocation>
</comment>
<evidence type="ECO:0000256" key="3">
    <source>
        <dbReference type="ARBA" id="ARBA00016197"/>
    </source>
</evidence>
<feature type="domain" description="Aminoglycoside phosphotransferase" evidence="7">
    <location>
        <begin position="61"/>
        <end position="339"/>
    </location>
</feature>
<evidence type="ECO:0000256" key="2">
    <source>
        <dbReference type="ARBA" id="ARBA00005543"/>
    </source>
</evidence>
<dbReference type="PANTHER" id="PTHR36091">
    <property type="entry name" value="ALTERED INHERITANCE OF MITOCHONDRIA PROTEIN 9, MITOCHONDRIAL"/>
    <property type="match status" value="1"/>
</dbReference>
<comment type="similarity">
    <text evidence="2">Belongs to the AIM9 family.</text>
</comment>
<dbReference type="OrthoDB" id="2968323at2759"/>
<evidence type="ECO:0000256" key="5">
    <source>
        <dbReference type="ARBA" id="ARBA00023128"/>
    </source>
</evidence>
<dbReference type="PANTHER" id="PTHR36091:SF1">
    <property type="entry name" value="ALTERED INHERITANCE OF MITOCHONDRIA PROTEIN 9, MITOCHONDRIAL"/>
    <property type="match status" value="1"/>
</dbReference>
<proteinExistence type="inferred from homology"/>
<evidence type="ECO:0000313" key="8">
    <source>
        <dbReference type="EMBL" id="KAF1951434.1"/>
    </source>
</evidence>
<keyword evidence="9" id="KW-1185">Reference proteome</keyword>
<organism evidence="8 9">
    <name type="scientific">Byssothecium circinans</name>
    <dbReference type="NCBI Taxonomy" id="147558"/>
    <lineage>
        <taxon>Eukaryota</taxon>
        <taxon>Fungi</taxon>
        <taxon>Dikarya</taxon>
        <taxon>Ascomycota</taxon>
        <taxon>Pezizomycotina</taxon>
        <taxon>Dothideomycetes</taxon>
        <taxon>Pleosporomycetidae</taxon>
        <taxon>Pleosporales</taxon>
        <taxon>Massarineae</taxon>
        <taxon>Massarinaceae</taxon>
        <taxon>Byssothecium</taxon>
    </lineage>
</organism>
<keyword evidence="4" id="KW-0809">Transit peptide</keyword>
<dbReference type="Gene3D" id="3.90.1200.10">
    <property type="match status" value="1"/>
</dbReference>
<gene>
    <name evidence="8" type="ORF">CC80DRAFT_519375</name>
</gene>
<dbReference type="Proteomes" id="UP000800035">
    <property type="component" value="Unassembled WGS sequence"/>
</dbReference>
<sequence>MRCSYSSKPSQTHPDSLFTYTSGLWLWNEKKQLDERYRRFNVPKLEEAACRATGSTRCLSLEKIGEGNFNKAYRLVMEGGQKVVAKVPHPNAGPAVFTTASEVATMEFARTILGLPVPKILAWSASEKNPVEAEYIIMEEAQGSQLHEVWEKLPLRAKSDIMDRIVDVESKLLSVSFHRLGSLYFHDSNIPGCEPAVATADSQNISDQIRSKFSIGPIVRREFWGKERSSMHQHHGPWKSAAEYLTSIANREIEWIKAYAPSQGAATDSRRKFQYSSPDQHSPDAHISALEKFRAAVPYIVPQDPDLVSPRFWHPDFHAGNIYVNDEGQISSIIDWQGAWTTPVFIGATPPLLLDYSVEMLMKLPDDFKSLEEAEKQKLRYQVAQSILIYGYETETANKNPLMHKMMHHPHGQTLKQLEAFASSTWDNCLFPLRECLINVEREWEHFGVNESCPYHFTEEEIERHYKETDTFNESQEFWKSVNQVLTDEGYTSNDTYEQAQEIVEVMERIQDQ</sequence>
<evidence type="ECO:0000256" key="4">
    <source>
        <dbReference type="ARBA" id="ARBA00022946"/>
    </source>
</evidence>
<evidence type="ECO:0000256" key="6">
    <source>
        <dbReference type="ARBA" id="ARBA00031849"/>
    </source>
</evidence>
<dbReference type="InterPro" id="IPR011009">
    <property type="entry name" value="Kinase-like_dom_sf"/>
</dbReference>
<dbReference type="AlphaFoldDB" id="A0A6A5TH30"/>
<dbReference type="InterPro" id="IPR002575">
    <property type="entry name" value="Aminoglycoside_PTrfase"/>
</dbReference>
<dbReference type="SUPFAM" id="SSF56112">
    <property type="entry name" value="Protein kinase-like (PK-like)"/>
    <property type="match status" value="1"/>
</dbReference>
<dbReference type="InterPro" id="IPR051035">
    <property type="entry name" value="Mito_inheritance_9"/>
</dbReference>
<evidence type="ECO:0000259" key="7">
    <source>
        <dbReference type="Pfam" id="PF01636"/>
    </source>
</evidence>
<protein>
    <recommendedName>
        <fullName evidence="3">Altered inheritance of mitochondria protein 9, mitochondrial</fullName>
    </recommendedName>
    <alternativeName>
        <fullName evidence="6">Found in mitochondrial proteome protein 29</fullName>
    </alternativeName>
</protein>
<dbReference type="GO" id="GO:0005739">
    <property type="term" value="C:mitochondrion"/>
    <property type="evidence" value="ECO:0007669"/>
    <property type="project" value="UniProtKB-SubCell"/>
</dbReference>
<dbReference type="Pfam" id="PF01636">
    <property type="entry name" value="APH"/>
    <property type="match status" value="1"/>
</dbReference>
<keyword evidence="5" id="KW-0496">Mitochondrion</keyword>
<dbReference type="EMBL" id="ML977017">
    <property type="protein sequence ID" value="KAF1951434.1"/>
    <property type="molecule type" value="Genomic_DNA"/>
</dbReference>
<name>A0A6A5TH30_9PLEO</name>
<reference evidence="8" key="1">
    <citation type="journal article" date="2020" name="Stud. Mycol.">
        <title>101 Dothideomycetes genomes: a test case for predicting lifestyles and emergence of pathogens.</title>
        <authorList>
            <person name="Haridas S."/>
            <person name="Albert R."/>
            <person name="Binder M."/>
            <person name="Bloem J."/>
            <person name="Labutti K."/>
            <person name="Salamov A."/>
            <person name="Andreopoulos B."/>
            <person name="Baker S."/>
            <person name="Barry K."/>
            <person name="Bills G."/>
            <person name="Bluhm B."/>
            <person name="Cannon C."/>
            <person name="Castanera R."/>
            <person name="Culley D."/>
            <person name="Daum C."/>
            <person name="Ezra D."/>
            <person name="Gonzalez J."/>
            <person name="Henrissat B."/>
            <person name="Kuo A."/>
            <person name="Liang C."/>
            <person name="Lipzen A."/>
            <person name="Lutzoni F."/>
            <person name="Magnuson J."/>
            <person name="Mondo S."/>
            <person name="Nolan M."/>
            <person name="Ohm R."/>
            <person name="Pangilinan J."/>
            <person name="Park H.-J."/>
            <person name="Ramirez L."/>
            <person name="Alfaro M."/>
            <person name="Sun H."/>
            <person name="Tritt A."/>
            <person name="Yoshinaga Y."/>
            <person name="Zwiers L.-H."/>
            <person name="Turgeon B."/>
            <person name="Goodwin S."/>
            <person name="Spatafora J."/>
            <person name="Crous P."/>
            <person name="Grigoriev I."/>
        </authorList>
    </citation>
    <scope>NUCLEOTIDE SEQUENCE</scope>
    <source>
        <strain evidence="8">CBS 675.92</strain>
    </source>
</reference>